<dbReference type="EMBL" id="JAUHLI010000008">
    <property type="protein sequence ID" value="MEE2001762.1"/>
    <property type="molecule type" value="Genomic_DNA"/>
</dbReference>
<comment type="caution">
    <text evidence="4">The sequence shown here is derived from an EMBL/GenBank/DDBJ whole genome shotgun (WGS) entry which is preliminary data.</text>
</comment>
<dbReference type="Pfam" id="PF07589">
    <property type="entry name" value="PEP-CTERM"/>
    <property type="match status" value="1"/>
</dbReference>
<feature type="transmembrane region" description="Helical" evidence="1">
    <location>
        <begin position="216"/>
        <end position="234"/>
    </location>
</feature>
<keyword evidence="2" id="KW-0732">Signal</keyword>
<protein>
    <submittedName>
        <fullName evidence="4">PEP-CTERM sorting domain-containing protein</fullName>
    </submittedName>
</protein>
<sequence>MKKFHGRTLGLAFATLFAGSALASPIITFTDGVSYTTDSLTGFTTNGSQMHGMSITTCFITGACEEIIWDGTVGMASYGEARSSNWLLSVNGDTFGNPFTFETLNGDTAITSISINGRPGNTVFDVILDPVLSPGSARGNPFTLFGSNPDLANYTVNVNYTDRLAIGGVFYGDLYTVMNIDFGGQGFTGSFRFITDTDNNDFAGGSPIVPVDPNPVPLPGTLFLFVAGLAGLGLRRKLRK</sequence>
<name>A0ABU7J6W9_9GAMM</name>
<keyword evidence="5" id="KW-1185">Reference proteome</keyword>
<keyword evidence="1" id="KW-0472">Membrane</keyword>
<organism evidence="4 5">
    <name type="scientific">Alkalimonas cellulosilytica</name>
    <dbReference type="NCBI Taxonomy" id="3058395"/>
    <lineage>
        <taxon>Bacteria</taxon>
        <taxon>Pseudomonadati</taxon>
        <taxon>Pseudomonadota</taxon>
        <taxon>Gammaproteobacteria</taxon>
        <taxon>Alkalimonas</taxon>
    </lineage>
</organism>
<evidence type="ECO:0000256" key="1">
    <source>
        <dbReference type="SAM" id="Phobius"/>
    </source>
</evidence>
<evidence type="ECO:0000313" key="4">
    <source>
        <dbReference type="EMBL" id="MEE2001762.1"/>
    </source>
</evidence>
<feature type="domain" description="Ice-binding protein C-terminal" evidence="3">
    <location>
        <begin position="215"/>
        <end position="237"/>
    </location>
</feature>
<proteinExistence type="predicted"/>
<keyword evidence="1" id="KW-1133">Transmembrane helix</keyword>
<feature type="signal peptide" evidence="2">
    <location>
        <begin position="1"/>
        <end position="23"/>
    </location>
</feature>
<dbReference type="RefSeq" id="WP_330128855.1">
    <property type="nucleotide sequence ID" value="NZ_JAUHLI010000008.1"/>
</dbReference>
<gene>
    <name evidence="4" type="ORF">QWY20_09900</name>
</gene>
<keyword evidence="1" id="KW-0812">Transmembrane</keyword>
<evidence type="ECO:0000256" key="2">
    <source>
        <dbReference type="SAM" id="SignalP"/>
    </source>
</evidence>
<evidence type="ECO:0000313" key="5">
    <source>
        <dbReference type="Proteomes" id="UP001336314"/>
    </source>
</evidence>
<dbReference type="Proteomes" id="UP001336314">
    <property type="component" value="Unassembled WGS sequence"/>
</dbReference>
<evidence type="ECO:0000259" key="3">
    <source>
        <dbReference type="Pfam" id="PF07589"/>
    </source>
</evidence>
<reference evidence="4 5" key="1">
    <citation type="submission" date="2023-07" db="EMBL/GenBank/DDBJ databases">
        <title>Alkalimonas sp., MEB108 novel, alkaliphilic bacterium isolated from Lonar Lake, India.</title>
        <authorList>
            <person name="Joshi A."/>
            <person name="Thite S."/>
        </authorList>
    </citation>
    <scope>NUCLEOTIDE SEQUENCE [LARGE SCALE GENOMIC DNA]</scope>
    <source>
        <strain evidence="4 5">MEB108</strain>
    </source>
</reference>
<dbReference type="InterPro" id="IPR013424">
    <property type="entry name" value="Ice-binding_C"/>
</dbReference>
<accession>A0ABU7J6W9</accession>
<feature type="chain" id="PRO_5046001850" evidence="2">
    <location>
        <begin position="24"/>
        <end position="240"/>
    </location>
</feature>